<gene>
    <name evidence="3" type="ORF">CATMQ487_08660</name>
</gene>
<dbReference type="SUPFAM" id="SSF53300">
    <property type="entry name" value="vWA-like"/>
    <property type="match status" value="1"/>
</dbReference>
<evidence type="ECO:0000313" key="4">
    <source>
        <dbReference type="Proteomes" id="UP001057498"/>
    </source>
</evidence>
<dbReference type="RefSeq" id="WP_251972143.1">
    <property type="nucleotide sequence ID" value="NZ_AP025730.1"/>
</dbReference>
<dbReference type="PANTHER" id="PTHR36846:SF1">
    <property type="entry name" value="PROTEIN VIAA"/>
    <property type="match status" value="1"/>
</dbReference>
<proteinExistence type="predicted"/>
<protein>
    <recommendedName>
        <fullName evidence="2">VWFA domain-containing protein</fullName>
    </recommendedName>
</protein>
<evidence type="ECO:0000256" key="1">
    <source>
        <dbReference type="SAM" id="MobiDB-lite"/>
    </source>
</evidence>
<sequence length="502" mass="55632">MTDTDSLDHPWDRLAPLPRELWLPGLVTSVGEAGRRLADIGRWQAHLLAGELPPADADFGDRPASAPLREVVGELALSGLCRGTPALMQQVLRTLLWHLDQLADLQPRLSRVEAIAHVTAEFRAAWTLEAASLEEQLVLLQGLGDLAQLRWDELRGHLNSRPWREARRAQAWLEQLPALVELIRRLGRSERSVTPWTPPPAEHPDDRPGERPLQAVETRLPDLPGELTGIHLSGRPERMLAGEAVMLRHPVLKKLWRARHAEARLLSWESEAVLVDWRPDPLAPPRRQGAAPEPEARERGPIIVCLDTSGSMRGAPENIARAVVLAALRVAHESKRACRLIAFGGPGELLERDLTIAQAGLGPLLELMDLAFDGGTDIQTPIERAIECVHEAAWRSADLLIVSDGEFGCVPHTLQRLDDARERHGLRVQGILVGDRETLGLLEVCDAIHWVRDWRRYTEASQGNDGRADLRHFSPVHSQSLTAMYFPNALSSRAAKHRSGGA</sequence>
<reference evidence="3" key="1">
    <citation type="submission" date="2022-04" db="EMBL/GenBank/DDBJ databases">
        <title>Whole genome sequence of Sphaerotilus sp. FB-5.</title>
        <authorList>
            <person name="Takeda M."/>
            <person name="Narihara S."/>
            <person name="Akimoto M."/>
            <person name="Akimoto R."/>
            <person name="Nishiyashiki S."/>
            <person name="Murakami T."/>
        </authorList>
    </citation>
    <scope>NUCLEOTIDE SEQUENCE</scope>
    <source>
        <strain evidence="3">FB-5</strain>
    </source>
</reference>
<dbReference type="EMBL" id="AP025730">
    <property type="protein sequence ID" value="BDI03896.1"/>
    <property type="molecule type" value="Genomic_DNA"/>
</dbReference>
<organism evidence="3 4">
    <name type="scientific">Sphaerotilus microaerophilus</name>
    <dbReference type="NCBI Taxonomy" id="2914710"/>
    <lineage>
        <taxon>Bacteria</taxon>
        <taxon>Pseudomonadati</taxon>
        <taxon>Pseudomonadota</taxon>
        <taxon>Betaproteobacteria</taxon>
        <taxon>Burkholderiales</taxon>
        <taxon>Sphaerotilaceae</taxon>
        <taxon>Sphaerotilus</taxon>
    </lineage>
</organism>
<dbReference type="Gene3D" id="3.40.50.410">
    <property type="entry name" value="von Willebrand factor, type A domain"/>
    <property type="match status" value="1"/>
</dbReference>
<dbReference type="Pfam" id="PF13519">
    <property type="entry name" value="VWA_2"/>
    <property type="match status" value="1"/>
</dbReference>
<evidence type="ECO:0000259" key="2">
    <source>
        <dbReference type="Pfam" id="PF13519"/>
    </source>
</evidence>
<accession>A0ABM7YI43</accession>
<dbReference type="InterPro" id="IPR036465">
    <property type="entry name" value="vWFA_dom_sf"/>
</dbReference>
<dbReference type="Proteomes" id="UP001057498">
    <property type="component" value="Chromosome"/>
</dbReference>
<keyword evidence="4" id="KW-1185">Reference proteome</keyword>
<name>A0ABM7YI43_9BURK</name>
<feature type="domain" description="VWFA" evidence="2">
    <location>
        <begin position="302"/>
        <end position="406"/>
    </location>
</feature>
<dbReference type="InterPro" id="IPR002035">
    <property type="entry name" value="VWF_A"/>
</dbReference>
<evidence type="ECO:0000313" key="3">
    <source>
        <dbReference type="EMBL" id="BDI03896.1"/>
    </source>
</evidence>
<dbReference type="PANTHER" id="PTHR36846">
    <property type="entry name" value="PROTEIN VIAA"/>
    <property type="match status" value="1"/>
</dbReference>
<feature type="region of interest" description="Disordered" evidence="1">
    <location>
        <begin position="191"/>
        <end position="212"/>
    </location>
</feature>